<evidence type="ECO:0000313" key="2">
    <source>
        <dbReference type="EMBL" id="MCD2194442.1"/>
    </source>
</evidence>
<comment type="caution">
    <text evidence="2">The sequence shown here is derived from an EMBL/GenBank/DDBJ whole genome shotgun (WGS) entry which is preliminary data.</text>
</comment>
<name>A0ABS8P846_9PSEU</name>
<dbReference type="SUPFAM" id="SSF54909">
    <property type="entry name" value="Dimeric alpha+beta barrel"/>
    <property type="match status" value="1"/>
</dbReference>
<dbReference type="PANTHER" id="PTHR33336">
    <property type="entry name" value="QUINOL MONOOXYGENASE YGIN-RELATED"/>
    <property type="match status" value="1"/>
</dbReference>
<dbReference type="InterPro" id="IPR050744">
    <property type="entry name" value="AI-2_Isomerase_LsrG"/>
</dbReference>
<keyword evidence="3" id="KW-1185">Reference proteome</keyword>
<gene>
    <name evidence="2" type="ORF">LQ327_13780</name>
</gene>
<protein>
    <submittedName>
        <fullName evidence="2">Antibiotic biosynthesis monooxygenase</fullName>
    </submittedName>
</protein>
<keyword evidence="2" id="KW-0560">Oxidoreductase</keyword>
<dbReference type="EMBL" id="JAJNDB010000002">
    <property type="protein sequence ID" value="MCD2194442.1"/>
    <property type="molecule type" value="Genomic_DNA"/>
</dbReference>
<evidence type="ECO:0000259" key="1">
    <source>
        <dbReference type="PROSITE" id="PS51725"/>
    </source>
</evidence>
<keyword evidence="2" id="KW-0503">Monooxygenase</keyword>
<dbReference type="GO" id="GO:0004497">
    <property type="term" value="F:monooxygenase activity"/>
    <property type="evidence" value="ECO:0007669"/>
    <property type="project" value="UniProtKB-KW"/>
</dbReference>
<dbReference type="InterPro" id="IPR011008">
    <property type="entry name" value="Dimeric_a/b-barrel"/>
</dbReference>
<dbReference type="PANTHER" id="PTHR33336:SF3">
    <property type="entry name" value="ABM DOMAIN-CONTAINING PROTEIN"/>
    <property type="match status" value="1"/>
</dbReference>
<dbReference type="RefSeq" id="WP_230734417.1">
    <property type="nucleotide sequence ID" value="NZ_JAJNDB010000002.1"/>
</dbReference>
<dbReference type="Proteomes" id="UP001199469">
    <property type="component" value="Unassembled WGS sequence"/>
</dbReference>
<feature type="domain" description="ABM" evidence="1">
    <location>
        <begin position="12"/>
        <end position="100"/>
    </location>
</feature>
<sequence length="108" mass="11909">MATPTDENPNLLTVVARMTAKPGRERDLRSALEALVPITVQEDGCVNYDLHVAEDDPATFFFYENWESGAKLDAHLAADHLVDFASKLEDLLAGGSEGLVIQRLNRIK</sequence>
<dbReference type="Gene3D" id="3.30.70.100">
    <property type="match status" value="1"/>
</dbReference>
<dbReference type="InterPro" id="IPR007138">
    <property type="entry name" value="ABM_dom"/>
</dbReference>
<dbReference type="Pfam" id="PF03992">
    <property type="entry name" value="ABM"/>
    <property type="match status" value="1"/>
</dbReference>
<organism evidence="2 3">
    <name type="scientific">Actinomycetospora endophytica</name>
    <dbReference type="NCBI Taxonomy" id="2291215"/>
    <lineage>
        <taxon>Bacteria</taxon>
        <taxon>Bacillati</taxon>
        <taxon>Actinomycetota</taxon>
        <taxon>Actinomycetes</taxon>
        <taxon>Pseudonocardiales</taxon>
        <taxon>Pseudonocardiaceae</taxon>
        <taxon>Actinomycetospora</taxon>
    </lineage>
</organism>
<accession>A0ABS8P846</accession>
<dbReference type="PROSITE" id="PS51725">
    <property type="entry name" value="ABM"/>
    <property type="match status" value="1"/>
</dbReference>
<proteinExistence type="predicted"/>
<evidence type="ECO:0000313" key="3">
    <source>
        <dbReference type="Proteomes" id="UP001199469"/>
    </source>
</evidence>
<reference evidence="2 3" key="1">
    <citation type="submission" date="2021-11" db="EMBL/GenBank/DDBJ databases">
        <title>Draft genome sequence of Actinomycetospora sp. SF1 isolated from the rhizosphere soil.</title>
        <authorList>
            <person name="Duangmal K."/>
            <person name="Chantavorakit T."/>
        </authorList>
    </citation>
    <scope>NUCLEOTIDE SEQUENCE [LARGE SCALE GENOMIC DNA]</scope>
    <source>
        <strain evidence="2 3">TBRC 5722</strain>
    </source>
</reference>